<dbReference type="Proteomes" id="UP000298663">
    <property type="component" value="Unassembled WGS sequence"/>
</dbReference>
<evidence type="ECO:0000313" key="2">
    <source>
        <dbReference type="EMBL" id="TKR68120.1"/>
    </source>
</evidence>
<organism evidence="2 3">
    <name type="scientific">Steinernema carpocapsae</name>
    <name type="common">Entomopathogenic nematode</name>
    <dbReference type="NCBI Taxonomy" id="34508"/>
    <lineage>
        <taxon>Eukaryota</taxon>
        <taxon>Metazoa</taxon>
        <taxon>Ecdysozoa</taxon>
        <taxon>Nematoda</taxon>
        <taxon>Chromadorea</taxon>
        <taxon>Rhabditida</taxon>
        <taxon>Tylenchina</taxon>
        <taxon>Panagrolaimomorpha</taxon>
        <taxon>Strongyloidoidea</taxon>
        <taxon>Steinernematidae</taxon>
        <taxon>Steinernema</taxon>
    </lineage>
</organism>
<feature type="compositionally biased region" description="Low complexity" evidence="1">
    <location>
        <begin position="58"/>
        <end position="71"/>
    </location>
</feature>
<keyword evidence="3" id="KW-1185">Reference proteome</keyword>
<evidence type="ECO:0000313" key="3">
    <source>
        <dbReference type="Proteomes" id="UP000298663"/>
    </source>
</evidence>
<protein>
    <submittedName>
        <fullName evidence="2">Uncharacterized protein</fullName>
    </submittedName>
</protein>
<accession>A0A4U5MFV2</accession>
<dbReference type="EMBL" id="AZBU02000008">
    <property type="protein sequence ID" value="TKR68120.1"/>
    <property type="molecule type" value="Genomic_DNA"/>
</dbReference>
<proteinExistence type="predicted"/>
<gene>
    <name evidence="2" type="ORF">L596_024150</name>
</gene>
<reference evidence="2 3" key="1">
    <citation type="journal article" date="2015" name="Genome Biol.">
        <title>Comparative genomics of Steinernema reveals deeply conserved gene regulatory networks.</title>
        <authorList>
            <person name="Dillman A.R."/>
            <person name="Macchietto M."/>
            <person name="Porter C.F."/>
            <person name="Rogers A."/>
            <person name="Williams B."/>
            <person name="Antoshechkin I."/>
            <person name="Lee M.M."/>
            <person name="Goodwin Z."/>
            <person name="Lu X."/>
            <person name="Lewis E.E."/>
            <person name="Goodrich-Blair H."/>
            <person name="Stock S.P."/>
            <person name="Adams B.J."/>
            <person name="Sternberg P.W."/>
            <person name="Mortazavi A."/>
        </authorList>
    </citation>
    <scope>NUCLEOTIDE SEQUENCE [LARGE SCALE GENOMIC DNA]</scope>
    <source>
        <strain evidence="2 3">ALL</strain>
    </source>
</reference>
<reference evidence="2 3" key="2">
    <citation type="journal article" date="2019" name="G3 (Bethesda)">
        <title>Hybrid Assembly of the Genome of the Entomopathogenic Nematode Steinernema carpocapsae Identifies the X-Chromosome.</title>
        <authorList>
            <person name="Serra L."/>
            <person name="Macchietto M."/>
            <person name="Macias-Munoz A."/>
            <person name="McGill C.J."/>
            <person name="Rodriguez I.M."/>
            <person name="Rodriguez B."/>
            <person name="Murad R."/>
            <person name="Mortazavi A."/>
        </authorList>
    </citation>
    <scope>NUCLEOTIDE SEQUENCE [LARGE SCALE GENOMIC DNA]</scope>
    <source>
        <strain evidence="2 3">ALL</strain>
    </source>
</reference>
<dbReference type="OrthoDB" id="10606508at2759"/>
<name>A0A4U5MFV2_STECR</name>
<sequence>MSHNQFVAPSGIWGFDATGEALYDHHSSGAGIAACHSLTARCLHPPAVSSGVALRSEPSNSGPSAPFSSSPTLPNQSTIGCSCLRRVIHKRMMTSLEVNPEEMQRLQPPMQLSPDKLLADNQPLRVNSTFSSKLVTSMPFELSVTHLMTMKSNPNDSKLAKVFDHGDRSDEEAVVRL</sequence>
<feature type="region of interest" description="Disordered" evidence="1">
    <location>
        <begin position="51"/>
        <end position="74"/>
    </location>
</feature>
<dbReference type="AlphaFoldDB" id="A0A4U5MFV2"/>
<comment type="caution">
    <text evidence="2">The sequence shown here is derived from an EMBL/GenBank/DDBJ whole genome shotgun (WGS) entry which is preliminary data.</text>
</comment>
<evidence type="ECO:0000256" key="1">
    <source>
        <dbReference type="SAM" id="MobiDB-lite"/>
    </source>
</evidence>